<dbReference type="AlphaFoldDB" id="A0A9N7UTK5"/>
<evidence type="ECO:0000313" key="3">
    <source>
        <dbReference type="Proteomes" id="UP001153269"/>
    </source>
</evidence>
<dbReference type="Proteomes" id="UP001153269">
    <property type="component" value="Unassembled WGS sequence"/>
</dbReference>
<evidence type="ECO:0000313" key="2">
    <source>
        <dbReference type="EMBL" id="CAB1436574.1"/>
    </source>
</evidence>
<feature type="region of interest" description="Disordered" evidence="1">
    <location>
        <begin position="1"/>
        <end position="36"/>
    </location>
</feature>
<feature type="non-terminal residue" evidence="2">
    <location>
        <position position="164"/>
    </location>
</feature>
<evidence type="ECO:0000256" key="1">
    <source>
        <dbReference type="SAM" id="MobiDB-lite"/>
    </source>
</evidence>
<dbReference type="EMBL" id="CADEAL010001905">
    <property type="protein sequence ID" value="CAB1436574.1"/>
    <property type="molecule type" value="Genomic_DNA"/>
</dbReference>
<sequence>DLSVTGRDVEESLSEAPPPPACPASLTRTRRGTDLRMQPLESDLREAGAPLQPPVAGDSVRFPRQQLCALTHKPPRTGGVPEEAAAAAPACVRKSCSGENECAASPLCSSSKLSSPLLQHASSGCALRSFLSDLRRVVAACWTAHSVPCLGAHARRARTCIGLQ</sequence>
<gene>
    <name evidence="2" type="ORF">PLEPLA_LOCUS24607</name>
</gene>
<accession>A0A9N7UTK5</accession>
<reference evidence="2" key="1">
    <citation type="submission" date="2020-03" db="EMBL/GenBank/DDBJ databases">
        <authorList>
            <person name="Weist P."/>
        </authorList>
    </citation>
    <scope>NUCLEOTIDE SEQUENCE</scope>
</reference>
<keyword evidence="3" id="KW-1185">Reference proteome</keyword>
<proteinExistence type="predicted"/>
<name>A0A9N7UTK5_PLEPL</name>
<organism evidence="2 3">
    <name type="scientific">Pleuronectes platessa</name>
    <name type="common">European plaice</name>
    <dbReference type="NCBI Taxonomy" id="8262"/>
    <lineage>
        <taxon>Eukaryota</taxon>
        <taxon>Metazoa</taxon>
        <taxon>Chordata</taxon>
        <taxon>Craniata</taxon>
        <taxon>Vertebrata</taxon>
        <taxon>Euteleostomi</taxon>
        <taxon>Actinopterygii</taxon>
        <taxon>Neopterygii</taxon>
        <taxon>Teleostei</taxon>
        <taxon>Neoteleostei</taxon>
        <taxon>Acanthomorphata</taxon>
        <taxon>Carangaria</taxon>
        <taxon>Pleuronectiformes</taxon>
        <taxon>Pleuronectoidei</taxon>
        <taxon>Pleuronectidae</taxon>
        <taxon>Pleuronectes</taxon>
    </lineage>
</organism>
<comment type="caution">
    <text evidence="2">The sequence shown here is derived from an EMBL/GenBank/DDBJ whole genome shotgun (WGS) entry which is preliminary data.</text>
</comment>
<protein>
    <submittedName>
        <fullName evidence="2">Uncharacterized protein</fullName>
    </submittedName>
</protein>